<dbReference type="GO" id="GO:0005975">
    <property type="term" value="P:carbohydrate metabolic process"/>
    <property type="evidence" value="ECO:0007669"/>
    <property type="project" value="InterPro"/>
</dbReference>
<gene>
    <name evidence="3" type="ORF">SAMN05660866_01102</name>
</gene>
<dbReference type="InterPro" id="IPR051398">
    <property type="entry name" value="Polysacch_Deacetylase"/>
</dbReference>
<evidence type="ECO:0000313" key="3">
    <source>
        <dbReference type="EMBL" id="SKB38038.1"/>
    </source>
</evidence>
<dbReference type="InterPro" id="IPR011330">
    <property type="entry name" value="Glyco_hydro/deAcase_b/a-brl"/>
</dbReference>
<name>A0A1T5AST8_9FLAO</name>
<evidence type="ECO:0000259" key="2">
    <source>
        <dbReference type="PROSITE" id="PS51677"/>
    </source>
</evidence>
<sequence length="425" mass="48544">MEENVGHTFITKWPGDKQTAISITYDDGIINQLTVARPIMNKLGLPGTFYIITGKVNGSGKGQFIGRPADEIIKETASSKTNQDNFFERASLIAYTGTSEAVEYHSNAGSLFESGKITEAYELIDEGYEQIRNGYLKNTDDVVFHNNAVDTTTWADYKRFASEGHEIASHTVTHARLAILDEDNLFYELEQSKADIQHFLGEKYTFSAECPYGTENERVMEYAQKIYPALRNRMPESYLDELNRSSKRQPGESEKEYVQWQRGPLTNVSMEVMKSWVDTCMAHDNIWLVLVFHGIDGIGWESKTGEELEEYFNYINDRKDHLWVATFADVTKYIRERKNAVINSVVQDDAIVVNISYDLDPEVYNVPITLKTYVPRAWKATVLNKKNEQETQLRLKIQKDALGPYVLYSLMPGEDEIILAESIEI</sequence>
<dbReference type="PANTHER" id="PTHR34216:SF11">
    <property type="entry name" value="CHITOOLIGOSACCHARIDE DEACETYLASE"/>
    <property type="match status" value="1"/>
</dbReference>
<evidence type="ECO:0000313" key="4">
    <source>
        <dbReference type="Proteomes" id="UP000190339"/>
    </source>
</evidence>
<dbReference type="Gene3D" id="3.20.20.370">
    <property type="entry name" value="Glycoside hydrolase/deacetylase"/>
    <property type="match status" value="1"/>
</dbReference>
<accession>A0A1T5AST8</accession>
<dbReference type="InterPro" id="IPR002509">
    <property type="entry name" value="NODB_dom"/>
</dbReference>
<dbReference type="SUPFAM" id="SSF88713">
    <property type="entry name" value="Glycoside hydrolase/deacetylase"/>
    <property type="match status" value="1"/>
</dbReference>
<evidence type="ECO:0000256" key="1">
    <source>
        <dbReference type="ARBA" id="ARBA00022729"/>
    </source>
</evidence>
<dbReference type="CDD" id="cd10918">
    <property type="entry name" value="CE4_NodB_like_5s_6s"/>
    <property type="match status" value="1"/>
</dbReference>
<protein>
    <submittedName>
        <fullName evidence="3">Polysaccharide deacetylase</fullName>
    </submittedName>
</protein>
<dbReference type="PANTHER" id="PTHR34216">
    <property type="match status" value="1"/>
</dbReference>
<feature type="domain" description="NodB homology" evidence="2">
    <location>
        <begin position="19"/>
        <end position="298"/>
    </location>
</feature>
<proteinExistence type="predicted"/>
<keyword evidence="1" id="KW-0732">Signal</keyword>
<dbReference type="Pfam" id="PF01522">
    <property type="entry name" value="Polysacc_deac_1"/>
    <property type="match status" value="1"/>
</dbReference>
<dbReference type="Proteomes" id="UP000190339">
    <property type="component" value="Unassembled WGS sequence"/>
</dbReference>
<dbReference type="AlphaFoldDB" id="A0A1T5AST8"/>
<reference evidence="4" key="1">
    <citation type="submission" date="2017-02" db="EMBL/GenBank/DDBJ databases">
        <authorList>
            <person name="Varghese N."/>
            <person name="Submissions S."/>
        </authorList>
    </citation>
    <scope>NUCLEOTIDE SEQUENCE [LARGE SCALE GENOMIC DNA]</scope>
    <source>
        <strain evidence="4">DSM 23546</strain>
    </source>
</reference>
<organism evidence="3 4">
    <name type="scientific">Maribacter arcticus</name>
    <dbReference type="NCBI Taxonomy" id="561365"/>
    <lineage>
        <taxon>Bacteria</taxon>
        <taxon>Pseudomonadati</taxon>
        <taxon>Bacteroidota</taxon>
        <taxon>Flavobacteriia</taxon>
        <taxon>Flavobacteriales</taxon>
        <taxon>Flavobacteriaceae</taxon>
        <taxon>Maribacter</taxon>
    </lineage>
</organism>
<dbReference type="EMBL" id="FUYL01000003">
    <property type="protein sequence ID" value="SKB38038.1"/>
    <property type="molecule type" value="Genomic_DNA"/>
</dbReference>
<keyword evidence="4" id="KW-1185">Reference proteome</keyword>
<dbReference type="PROSITE" id="PS51677">
    <property type="entry name" value="NODB"/>
    <property type="match status" value="1"/>
</dbReference>
<dbReference type="STRING" id="561365.SAMN05660866_01102"/>
<dbReference type="GO" id="GO:0016810">
    <property type="term" value="F:hydrolase activity, acting on carbon-nitrogen (but not peptide) bonds"/>
    <property type="evidence" value="ECO:0007669"/>
    <property type="project" value="InterPro"/>
</dbReference>